<protein>
    <recommendedName>
        <fullName evidence="3 14">Dihydrolipoyl dehydrogenase</fullName>
        <ecNumber evidence="2 14">1.8.1.4</ecNumber>
    </recommendedName>
</protein>
<evidence type="ECO:0000259" key="16">
    <source>
        <dbReference type="Pfam" id="PF02852"/>
    </source>
</evidence>
<keyword evidence="6 14" id="KW-0560">Oxidoreductase</keyword>
<dbReference type="NCBIfam" id="TIGR01350">
    <property type="entry name" value="lipoamide_DH"/>
    <property type="match status" value="1"/>
</dbReference>
<keyword evidence="8" id="KW-1015">Disulfide bond</keyword>
<dbReference type="EC" id="1.8.1.4" evidence="2 14"/>
<gene>
    <name evidence="18" type="primary">lpdA</name>
    <name evidence="18" type="ORF">DLM65_00770</name>
</gene>
<dbReference type="PRINTS" id="PR00411">
    <property type="entry name" value="PNDRDTASEI"/>
</dbReference>
<comment type="cofactor">
    <cofactor evidence="12 14">
        <name>FAD</name>
        <dbReference type="ChEBI" id="CHEBI:57692"/>
    </cofactor>
    <text evidence="12 14">Binds 1 FAD per subunit.</text>
</comment>
<dbReference type="InterPro" id="IPR023753">
    <property type="entry name" value="FAD/NAD-binding_dom"/>
</dbReference>
<dbReference type="PRINTS" id="PR00368">
    <property type="entry name" value="FADPNR"/>
</dbReference>
<keyword evidence="9 14" id="KW-0676">Redox-active center</keyword>
<organism evidence="18 19">
    <name type="scientific">Candidatus Aeolococcus gillhamiae</name>
    <dbReference type="NCBI Taxonomy" id="3127015"/>
    <lineage>
        <taxon>Bacteria</taxon>
        <taxon>Bacillati</taxon>
        <taxon>Candidatus Dormiibacterota</taxon>
        <taxon>Candidatus Dormibacteria</taxon>
        <taxon>Candidatus Aeolococcales</taxon>
        <taxon>Candidatus Aeolococcaceae</taxon>
        <taxon>Candidatus Aeolococcus</taxon>
    </lineage>
</organism>
<dbReference type="InterPro" id="IPR004099">
    <property type="entry name" value="Pyr_nucl-diS_OxRdtase_dimer"/>
</dbReference>
<name>A0A2W6AK50_9BACT</name>
<dbReference type="InterPro" id="IPR012999">
    <property type="entry name" value="Pyr_OxRdtase_I_AS"/>
</dbReference>
<feature type="binding site" evidence="12">
    <location>
        <position position="364"/>
    </location>
    <ligand>
        <name>FAD</name>
        <dbReference type="ChEBI" id="CHEBI:57692"/>
    </ligand>
</feature>
<feature type="domain" description="FAD/NAD(P)-binding" evidence="17">
    <location>
        <begin position="68"/>
        <end position="379"/>
    </location>
</feature>
<evidence type="ECO:0000256" key="13">
    <source>
        <dbReference type="PIRSR" id="PIRSR000350-4"/>
    </source>
</evidence>
<evidence type="ECO:0000313" key="18">
    <source>
        <dbReference type="EMBL" id="PZR84024.1"/>
    </source>
</evidence>
<sequence>MGLHRPAAPGQPVGGIGRLAPHRAGADHHRRHRQLADPGTQAVRGRPAARRAQGILRPEGRRRLVSPRVVVLGGGPAGDVAALRAAQLGADTVLIERAELGGTCLNWGCIPTKSLLAGADLLRRIRHASDYGIMVEEPTIDFARMMERKEEVVLKMRSGVEAACKRKKVRVVREQGVIEGDEVVCGKEHLPFDHLIVCVGTVASGLPGIDMDHPCVVTSDGIVRLQKIPKKMLVIGGGVIGCEFASLFAALGTQVTVVEVLPQILTGVDPRIVAQFRKLVEAQGVTFHTGHNVESVDYRTASLIAHLDDGTDVDADLLLVSVGRKPETGRIGLEEAGVVVDERGYVEVDDQLHTKNEKIWSAGDCIGGLQLAHLASAEAARAVENALGHDIMAMDRTVVPSCIYTHPEIAMVGLNSETAKAGGYEVKVGQARFLGNGKALGEGEPDGLAQLYSDAKTGVLLGATVMGVHAVEIIHEVGVAISDGLTVDELGAIIHAHPTVSETIMDAAEQAAGVAPYLS</sequence>
<evidence type="ECO:0000256" key="3">
    <source>
        <dbReference type="ARBA" id="ARBA00016961"/>
    </source>
</evidence>
<dbReference type="PIRSF" id="PIRSF000350">
    <property type="entry name" value="Mercury_reductase_MerA"/>
    <property type="match status" value="1"/>
</dbReference>
<evidence type="ECO:0000256" key="7">
    <source>
        <dbReference type="ARBA" id="ARBA00023027"/>
    </source>
</evidence>
<proteinExistence type="inferred from homology"/>
<dbReference type="Gene3D" id="3.50.50.60">
    <property type="entry name" value="FAD/NAD(P)-binding domain"/>
    <property type="match status" value="2"/>
</dbReference>
<feature type="region of interest" description="Disordered" evidence="15">
    <location>
        <begin position="1"/>
        <end position="57"/>
    </location>
</feature>
<evidence type="ECO:0000256" key="5">
    <source>
        <dbReference type="ARBA" id="ARBA00022827"/>
    </source>
</evidence>
<dbReference type="FunFam" id="3.30.390.30:FF:000001">
    <property type="entry name" value="Dihydrolipoyl dehydrogenase"/>
    <property type="match status" value="1"/>
</dbReference>
<dbReference type="InterPro" id="IPR006258">
    <property type="entry name" value="Lipoamide_DH"/>
</dbReference>
<dbReference type="Pfam" id="PF07992">
    <property type="entry name" value="Pyr_redox_2"/>
    <property type="match status" value="1"/>
</dbReference>
<dbReference type="PANTHER" id="PTHR22912">
    <property type="entry name" value="DISULFIDE OXIDOREDUCTASE"/>
    <property type="match status" value="1"/>
</dbReference>
<dbReference type="InterPro" id="IPR050151">
    <property type="entry name" value="Class-I_Pyr_Nuc-Dis_Oxidored"/>
</dbReference>
<evidence type="ECO:0000256" key="8">
    <source>
        <dbReference type="ARBA" id="ARBA00023157"/>
    </source>
</evidence>
<dbReference type="GO" id="GO:0006103">
    <property type="term" value="P:2-oxoglutarate metabolic process"/>
    <property type="evidence" value="ECO:0007669"/>
    <property type="project" value="TreeGrafter"/>
</dbReference>
<feature type="binding site" evidence="12">
    <location>
        <position position="259"/>
    </location>
    <ligand>
        <name>NAD(+)</name>
        <dbReference type="ChEBI" id="CHEBI:57540"/>
    </ligand>
</feature>
<dbReference type="EMBL" id="QHBU01000014">
    <property type="protein sequence ID" value="PZR84024.1"/>
    <property type="molecule type" value="Genomic_DNA"/>
</dbReference>
<evidence type="ECO:0000259" key="17">
    <source>
        <dbReference type="Pfam" id="PF07992"/>
    </source>
</evidence>
<keyword evidence="5 12" id="KW-0274">FAD</keyword>
<accession>A0A2W6AK50</accession>
<comment type="similarity">
    <text evidence="1 14">Belongs to the class-I pyridine nucleotide-disulfide oxidoreductase family.</text>
</comment>
<dbReference type="AlphaFoldDB" id="A0A2W6AK50"/>
<feature type="binding site" evidence="12">
    <location>
        <position position="323"/>
    </location>
    <ligand>
        <name>NAD(+)</name>
        <dbReference type="ChEBI" id="CHEBI:57540"/>
    </ligand>
</feature>
<dbReference type="InterPro" id="IPR016156">
    <property type="entry name" value="FAD/NAD-linked_Rdtase_dimer_sf"/>
</dbReference>
<dbReference type="Pfam" id="PF02852">
    <property type="entry name" value="Pyr_redox_dim"/>
    <property type="match status" value="1"/>
</dbReference>
<dbReference type="Gene3D" id="3.30.390.30">
    <property type="match status" value="1"/>
</dbReference>
<evidence type="ECO:0000256" key="14">
    <source>
        <dbReference type="RuleBase" id="RU003692"/>
    </source>
</evidence>
<evidence type="ECO:0000313" key="19">
    <source>
        <dbReference type="Proteomes" id="UP000248724"/>
    </source>
</evidence>
<dbReference type="Proteomes" id="UP000248724">
    <property type="component" value="Unassembled WGS sequence"/>
</dbReference>
<comment type="catalytic activity">
    <reaction evidence="10 14">
        <text>N(6)-[(R)-dihydrolipoyl]-L-lysyl-[protein] + NAD(+) = N(6)-[(R)-lipoyl]-L-lysyl-[protein] + NADH + H(+)</text>
        <dbReference type="Rhea" id="RHEA:15045"/>
        <dbReference type="Rhea" id="RHEA-COMP:10474"/>
        <dbReference type="Rhea" id="RHEA-COMP:10475"/>
        <dbReference type="ChEBI" id="CHEBI:15378"/>
        <dbReference type="ChEBI" id="CHEBI:57540"/>
        <dbReference type="ChEBI" id="CHEBI:57945"/>
        <dbReference type="ChEBI" id="CHEBI:83099"/>
        <dbReference type="ChEBI" id="CHEBI:83100"/>
        <dbReference type="EC" id="1.8.1.4"/>
    </reaction>
</comment>
<evidence type="ECO:0000256" key="10">
    <source>
        <dbReference type="ARBA" id="ARBA00049187"/>
    </source>
</evidence>
<comment type="miscellaneous">
    <text evidence="14">The active site is a redox-active disulfide bond.</text>
</comment>
<feature type="active site" description="Proton acceptor" evidence="11">
    <location>
        <position position="497"/>
    </location>
</feature>
<keyword evidence="12" id="KW-0547">Nucleotide-binding</keyword>
<evidence type="ECO:0000256" key="12">
    <source>
        <dbReference type="PIRSR" id="PIRSR000350-3"/>
    </source>
</evidence>
<dbReference type="GO" id="GO:0004148">
    <property type="term" value="F:dihydrolipoyl dehydrogenase (NADH) activity"/>
    <property type="evidence" value="ECO:0007669"/>
    <property type="project" value="UniProtKB-EC"/>
</dbReference>
<evidence type="ECO:0000256" key="6">
    <source>
        <dbReference type="ARBA" id="ARBA00023002"/>
    </source>
</evidence>
<keyword evidence="4 14" id="KW-0285">Flavoprotein</keyword>
<reference evidence="18 19" key="1">
    <citation type="journal article" date="2017" name="Nature">
        <title>Atmospheric trace gases support primary production in Antarctic desert surface soil.</title>
        <authorList>
            <person name="Ji M."/>
            <person name="Greening C."/>
            <person name="Vanwonterghem I."/>
            <person name="Carere C.R."/>
            <person name="Bay S.K."/>
            <person name="Steen J.A."/>
            <person name="Montgomery K."/>
            <person name="Lines T."/>
            <person name="Beardall J."/>
            <person name="van Dorst J."/>
            <person name="Snape I."/>
            <person name="Stott M.B."/>
            <person name="Hugenholtz P."/>
            <person name="Ferrari B.C."/>
        </authorList>
    </citation>
    <scope>NUCLEOTIDE SEQUENCE [LARGE SCALE GENOMIC DNA]</scope>
    <source>
        <strain evidence="18">RRmetagenome_bin12</strain>
    </source>
</reference>
<feature type="domain" description="Pyridine nucleotide-disulphide oxidoreductase dimerisation" evidence="16">
    <location>
        <begin position="399"/>
        <end position="507"/>
    </location>
</feature>
<evidence type="ECO:0000256" key="9">
    <source>
        <dbReference type="ARBA" id="ARBA00023284"/>
    </source>
</evidence>
<dbReference type="SUPFAM" id="SSF51905">
    <property type="entry name" value="FAD/NAD(P)-binding domain"/>
    <property type="match status" value="1"/>
</dbReference>
<dbReference type="SUPFAM" id="SSF55424">
    <property type="entry name" value="FAD/NAD-linked reductases, dimerisation (C-terminal) domain"/>
    <property type="match status" value="1"/>
</dbReference>
<evidence type="ECO:0000256" key="15">
    <source>
        <dbReference type="SAM" id="MobiDB-lite"/>
    </source>
</evidence>
<comment type="caution">
    <text evidence="18">The sequence shown here is derived from an EMBL/GenBank/DDBJ whole genome shotgun (WGS) entry which is preliminary data.</text>
</comment>
<dbReference type="GO" id="GO:0005737">
    <property type="term" value="C:cytoplasm"/>
    <property type="evidence" value="ECO:0007669"/>
    <property type="project" value="UniProtKB-ARBA"/>
</dbReference>
<dbReference type="InterPro" id="IPR001100">
    <property type="entry name" value="Pyr_nuc-diS_OxRdtase"/>
</dbReference>
<evidence type="ECO:0000256" key="2">
    <source>
        <dbReference type="ARBA" id="ARBA00012608"/>
    </source>
</evidence>
<feature type="binding site" evidence="12">
    <location>
        <begin position="236"/>
        <end position="243"/>
    </location>
    <ligand>
        <name>NAD(+)</name>
        <dbReference type="ChEBI" id="CHEBI:57540"/>
    </ligand>
</feature>
<dbReference type="InterPro" id="IPR036188">
    <property type="entry name" value="FAD/NAD-bd_sf"/>
</dbReference>
<feature type="binding site" evidence="12">
    <location>
        <position position="113"/>
    </location>
    <ligand>
        <name>FAD</name>
        <dbReference type="ChEBI" id="CHEBI:57692"/>
    </ligand>
</feature>
<evidence type="ECO:0000256" key="11">
    <source>
        <dbReference type="PIRSR" id="PIRSR000350-2"/>
    </source>
</evidence>
<dbReference type="PROSITE" id="PS00076">
    <property type="entry name" value="PYRIDINE_REDOX_1"/>
    <property type="match status" value="1"/>
</dbReference>
<dbReference type="PANTHER" id="PTHR22912:SF151">
    <property type="entry name" value="DIHYDROLIPOYL DEHYDROGENASE, MITOCHONDRIAL"/>
    <property type="match status" value="1"/>
</dbReference>
<feature type="binding site" evidence="12">
    <location>
        <position position="176"/>
    </location>
    <ligand>
        <name>FAD</name>
        <dbReference type="ChEBI" id="CHEBI:57692"/>
    </ligand>
</feature>
<dbReference type="GO" id="GO:0050660">
    <property type="term" value="F:flavin adenine dinucleotide binding"/>
    <property type="evidence" value="ECO:0007669"/>
    <property type="project" value="InterPro"/>
</dbReference>
<evidence type="ECO:0000256" key="1">
    <source>
        <dbReference type="ARBA" id="ARBA00007532"/>
    </source>
</evidence>
<keyword evidence="7 12" id="KW-0520">NAD</keyword>
<feature type="disulfide bond" description="Redox-active" evidence="13">
    <location>
        <begin position="104"/>
        <end position="109"/>
    </location>
</feature>
<evidence type="ECO:0000256" key="4">
    <source>
        <dbReference type="ARBA" id="ARBA00022630"/>
    </source>
</evidence>